<accession>A0A9D4WYR3</accession>
<keyword evidence="3" id="KW-1185">Reference proteome</keyword>
<dbReference type="PANTHER" id="PTHR33710:SF71">
    <property type="entry name" value="ENDONUCLEASE_EXONUCLEASE_PHOSPHATASE DOMAIN-CONTAINING PROTEIN"/>
    <property type="match status" value="1"/>
</dbReference>
<dbReference type="EMBL" id="JAMSHJ010000005">
    <property type="protein sequence ID" value="KAI5411584.1"/>
    <property type="molecule type" value="Genomic_DNA"/>
</dbReference>
<dbReference type="Gramene" id="Psat05G0659300-T1">
    <property type="protein sequence ID" value="KAI5411584.1"/>
    <property type="gene ID" value="KIW84_056593"/>
</dbReference>
<feature type="region of interest" description="Disordered" evidence="1">
    <location>
        <begin position="1"/>
        <end position="26"/>
    </location>
</feature>
<dbReference type="Proteomes" id="UP001058974">
    <property type="component" value="Chromosome 5"/>
</dbReference>
<protein>
    <submittedName>
        <fullName evidence="2">Uncharacterized protein</fullName>
    </submittedName>
</protein>
<dbReference type="AlphaFoldDB" id="A0A9D4WYR3"/>
<gene>
    <name evidence="2" type="ORF">KIW84_056593</name>
</gene>
<sequence>MDNTRSPLALGGDSNNMHFHRRRPPNKKISSLINEEACEPEKVMQDNNKSSVEIHENVKDEEVISHRKCMAFRNNIEECKLHDLGASGPKFTWRGLVFQGGQCIYDRLDRALSDKERILMFPKAHIKHFRFESVWMLDGNYIERLMGLWKDNDGLGLNRQKIGDDLKALKFSTLNQVHMRKNEIMARLNGVYKCIHRKDNMAGMKLLELRKNVIVMLKYDHGNWIEDGEQPKEMVNNYYKKLSMISGKWKTCHQTQIYYPSLEEANIVNLDIHFTNEEIKRDLFDMKSWKAHAPNGFPASFYKNLLDIVGKNMCDYVQRIWKKPGGIAKVNQTNICLIPKVDHPKIAMQFRPISLCNTIYKGRKESEENKPSFSKNVARGMQNKMAHLSGLPKATIEEIHGMQRTANGEFSMREVYHSIKGLETRHETDD</sequence>
<name>A0A9D4WYR3_PEA</name>
<dbReference type="PANTHER" id="PTHR33710">
    <property type="entry name" value="BNAC02G09200D PROTEIN"/>
    <property type="match status" value="1"/>
</dbReference>
<comment type="caution">
    <text evidence="2">The sequence shown here is derived from an EMBL/GenBank/DDBJ whole genome shotgun (WGS) entry which is preliminary data.</text>
</comment>
<reference evidence="2 3" key="1">
    <citation type="journal article" date="2022" name="Nat. Genet.">
        <title>Improved pea reference genome and pan-genome highlight genomic features and evolutionary characteristics.</title>
        <authorList>
            <person name="Yang T."/>
            <person name="Liu R."/>
            <person name="Luo Y."/>
            <person name="Hu S."/>
            <person name="Wang D."/>
            <person name="Wang C."/>
            <person name="Pandey M.K."/>
            <person name="Ge S."/>
            <person name="Xu Q."/>
            <person name="Li N."/>
            <person name="Li G."/>
            <person name="Huang Y."/>
            <person name="Saxena R.K."/>
            <person name="Ji Y."/>
            <person name="Li M."/>
            <person name="Yan X."/>
            <person name="He Y."/>
            <person name="Liu Y."/>
            <person name="Wang X."/>
            <person name="Xiang C."/>
            <person name="Varshney R.K."/>
            <person name="Ding H."/>
            <person name="Gao S."/>
            <person name="Zong X."/>
        </authorList>
    </citation>
    <scope>NUCLEOTIDE SEQUENCE [LARGE SCALE GENOMIC DNA]</scope>
    <source>
        <strain evidence="2 3">cv. Zhongwan 6</strain>
    </source>
</reference>
<evidence type="ECO:0000256" key="1">
    <source>
        <dbReference type="SAM" id="MobiDB-lite"/>
    </source>
</evidence>
<evidence type="ECO:0000313" key="2">
    <source>
        <dbReference type="EMBL" id="KAI5411584.1"/>
    </source>
</evidence>
<organism evidence="2 3">
    <name type="scientific">Pisum sativum</name>
    <name type="common">Garden pea</name>
    <name type="synonym">Lathyrus oleraceus</name>
    <dbReference type="NCBI Taxonomy" id="3888"/>
    <lineage>
        <taxon>Eukaryota</taxon>
        <taxon>Viridiplantae</taxon>
        <taxon>Streptophyta</taxon>
        <taxon>Embryophyta</taxon>
        <taxon>Tracheophyta</taxon>
        <taxon>Spermatophyta</taxon>
        <taxon>Magnoliopsida</taxon>
        <taxon>eudicotyledons</taxon>
        <taxon>Gunneridae</taxon>
        <taxon>Pentapetalae</taxon>
        <taxon>rosids</taxon>
        <taxon>fabids</taxon>
        <taxon>Fabales</taxon>
        <taxon>Fabaceae</taxon>
        <taxon>Papilionoideae</taxon>
        <taxon>50 kb inversion clade</taxon>
        <taxon>NPAAA clade</taxon>
        <taxon>Hologalegina</taxon>
        <taxon>IRL clade</taxon>
        <taxon>Fabeae</taxon>
        <taxon>Lathyrus</taxon>
    </lineage>
</organism>
<evidence type="ECO:0000313" key="3">
    <source>
        <dbReference type="Proteomes" id="UP001058974"/>
    </source>
</evidence>
<proteinExistence type="predicted"/>